<feature type="chain" id="PRO_5028912873" evidence="1">
    <location>
        <begin position="26"/>
        <end position="76"/>
    </location>
</feature>
<dbReference type="AlphaFoldDB" id="A0A7G3AM38"/>
<sequence length="76" mass="8727">MKFQQNFISFLRCFVAFICTFCADTKKNRKLCIIKVRSSLINRGEMGRISDQLFHSSQYSPPLSSNNNLIKCITSS</sequence>
<evidence type="ECO:0000313" key="2">
    <source>
        <dbReference type="EMBL" id="MBC1173435.1"/>
    </source>
</evidence>
<keyword evidence="1" id="KW-0732">Signal</keyword>
<feature type="signal peptide" evidence="1">
    <location>
        <begin position="1"/>
        <end position="25"/>
    </location>
</feature>
<protein>
    <submittedName>
        <fullName evidence="2">Putative secreted protein</fullName>
    </submittedName>
</protein>
<name>A0A7G3AM38_LUTLO</name>
<proteinExistence type="predicted"/>
<reference evidence="2" key="1">
    <citation type="journal article" date="2020" name="BMC">
        <title>Leishmania infection induces a limited differential gene expression in the sand fly midgut.</title>
        <authorList>
            <person name="Coutinho-Abreu I.V."/>
            <person name="Serafim T.D."/>
            <person name="Meneses C."/>
            <person name="Kamhawi S."/>
            <person name="Oliveira F."/>
            <person name="Valenzuela J.G."/>
        </authorList>
    </citation>
    <scope>NUCLEOTIDE SEQUENCE</scope>
    <source>
        <strain evidence="2">Jacobina</strain>
        <tissue evidence="2">Midgut</tissue>
    </source>
</reference>
<evidence type="ECO:0000256" key="1">
    <source>
        <dbReference type="SAM" id="SignalP"/>
    </source>
</evidence>
<organism evidence="2">
    <name type="scientific">Lutzomyia longipalpis</name>
    <name type="common">Sand fly</name>
    <dbReference type="NCBI Taxonomy" id="7200"/>
    <lineage>
        <taxon>Eukaryota</taxon>
        <taxon>Metazoa</taxon>
        <taxon>Ecdysozoa</taxon>
        <taxon>Arthropoda</taxon>
        <taxon>Hexapoda</taxon>
        <taxon>Insecta</taxon>
        <taxon>Pterygota</taxon>
        <taxon>Neoptera</taxon>
        <taxon>Endopterygota</taxon>
        <taxon>Diptera</taxon>
        <taxon>Nematocera</taxon>
        <taxon>Psychodoidea</taxon>
        <taxon>Psychodidae</taxon>
        <taxon>Lutzomyia</taxon>
        <taxon>Lutzomyia</taxon>
    </lineage>
</organism>
<dbReference type="EMBL" id="GITU01004732">
    <property type="protein sequence ID" value="MBC1173435.1"/>
    <property type="molecule type" value="Transcribed_RNA"/>
</dbReference>
<accession>A0A7G3AM38</accession>